<dbReference type="InterPro" id="IPR018060">
    <property type="entry name" value="HTH_AraC"/>
</dbReference>
<evidence type="ECO:0000256" key="4">
    <source>
        <dbReference type="SAM" id="MobiDB-lite"/>
    </source>
</evidence>
<protein>
    <submittedName>
        <fullName evidence="6">Helix-turn-helix domain protein</fullName>
    </submittedName>
</protein>
<dbReference type="InterPro" id="IPR011256">
    <property type="entry name" value="Reg_factor_effector_dom_sf"/>
</dbReference>
<dbReference type="PATRIC" id="fig|44252.3.peg.5026"/>
<dbReference type="Gene3D" id="1.10.10.60">
    <property type="entry name" value="Homeodomain-like"/>
    <property type="match status" value="2"/>
</dbReference>
<organism evidence="6 7">
    <name type="scientific">Paenibacillus macerans</name>
    <name type="common">Bacillus macerans</name>
    <dbReference type="NCBI Taxonomy" id="44252"/>
    <lineage>
        <taxon>Bacteria</taxon>
        <taxon>Bacillati</taxon>
        <taxon>Bacillota</taxon>
        <taxon>Bacilli</taxon>
        <taxon>Bacillales</taxon>
        <taxon>Paenibacillaceae</taxon>
        <taxon>Paenibacillus</taxon>
    </lineage>
</organism>
<dbReference type="RefSeq" id="WP_082207823.1">
    <property type="nucleotide sequence ID" value="NZ_JAKOBR010000041.1"/>
</dbReference>
<dbReference type="Pfam" id="PF06445">
    <property type="entry name" value="GyrI-like"/>
    <property type="match status" value="1"/>
</dbReference>
<evidence type="ECO:0000313" key="7">
    <source>
        <dbReference type="Proteomes" id="UP000029278"/>
    </source>
</evidence>
<dbReference type="SUPFAM" id="SSF46689">
    <property type="entry name" value="Homeodomain-like"/>
    <property type="match status" value="2"/>
</dbReference>
<evidence type="ECO:0000256" key="1">
    <source>
        <dbReference type="ARBA" id="ARBA00023015"/>
    </source>
</evidence>
<dbReference type="HOGENOM" id="CLU_000445_81_1_9"/>
<evidence type="ECO:0000256" key="3">
    <source>
        <dbReference type="ARBA" id="ARBA00023163"/>
    </source>
</evidence>
<dbReference type="PANTHER" id="PTHR40055:SF1">
    <property type="entry name" value="TRANSCRIPTIONAL REGULATOR YGIV-RELATED"/>
    <property type="match status" value="1"/>
</dbReference>
<dbReference type="SMART" id="SM00342">
    <property type="entry name" value="HTH_ARAC"/>
    <property type="match status" value="1"/>
</dbReference>
<sequence length="306" mass="35082">MSDYLDRIESVKAFMLQHLSEKLSLEQLAEVSHFSKYHFSRVFAAVTGATPMAYMNRLRLNQALAYLLETDKTVLEISALCGFESASNFNAAFKRHFAKTPSEVRRARQKDRNFSLSSRNNQEAEPAASLYDSNRNRNFLRRVWQMNVTMKELPAFEVAYVRHVGSYLETYKAWAKLGEWAGQNGLFPPEQAFIGISLDDPAATEEFACRYDACVTVPDTLNREDAPPELEFRTLPGGLYAMFYFYDTLDKFAILFQSIFGGWLPNSEYDPDDRHCLEFSMNNPADDPEGKAKVELYVPVKRRTSF</sequence>
<dbReference type="SUPFAM" id="SSF55136">
    <property type="entry name" value="Probable bacterial effector-binding domain"/>
    <property type="match status" value="1"/>
</dbReference>
<dbReference type="STRING" id="44252.DJ90_2158"/>
<gene>
    <name evidence="6" type="ORF">DJ90_2158</name>
</gene>
<dbReference type="Pfam" id="PF12833">
    <property type="entry name" value="HTH_18"/>
    <property type="match status" value="1"/>
</dbReference>
<evidence type="ECO:0000256" key="2">
    <source>
        <dbReference type="ARBA" id="ARBA00023125"/>
    </source>
</evidence>
<evidence type="ECO:0000259" key="5">
    <source>
        <dbReference type="PROSITE" id="PS01124"/>
    </source>
</evidence>
<dbReference type="PANTHER" id="PTHR40055">
    <property type="entry name" value="TRANSCRIPTIONAL REGULATOR YGIV-RELATED"/>
    <property type="match status" value="1"/>
</dbReference>
<dbReference type="GeneID" id="77007803"/>
<feature type="compositionally biased region" description="Polar residues" evidence="4">
    <location>
        <begin position="114"/>
        <end position="123"/>
    </location>
</feature>
<accession>A0A090YUS3</accession>
<dbReference type="InterPro" id="IPR029442">
    <property type="entry name" value="GyrI-like"/>
</dbReference>
<dbReference type="SMART" id="SM00871">
    <property type="entry name" value="AraC_E_bind"/>
    <property type="match status" value="1"/>
</dbReference>
<evidence type="ECO:0000313" key="6">
    <source>
        <dbReference type="EMBL" id="KFM95860.1"/>
    </source>
</evidence>
<dbReference type="Proteomes" id="UP000029278">
    <property type="component" value="Unassembled WGS sequence"/>
</dbReference>
<name>A0A090YUS3_PAEMA</name>
<feature type="region of interest" description="Disordered" evidence="4">
    <location>
        <begin position="105"/>
        <end position="128"/>
    </location>
</feature>
<dbReference type="PROSITE" id="PS01124">
    <property type="entry name" value="HTH_ARAC_FAMILY_2"/>
    <property type="match status" value="1"/>
</dbReference>
<keyword evidence="2" id="KW-0238">DNA-binding</keyword>
<dbReference type="Gene3D" id="3.20.80.10">
    <property type="entry name" value="Regulatory factor, effector binding domain"/>
    <property type="match status" value="1"/>
</dbReference>
<feature type="domain" description="HTH araC/xylS-type" evidence="5">
    <location>
        <begin position="9"/>
        <end position="107"/>
    </location>
</feature>
<reference evidence="6 7" key="1">
    <citation type="submission" date="2014-04" db="EMBL/GenBank/DDBJ databases">
        <authorList>
            <person name="Bishop-Lilly K.A."/>
            <person name="Broomall S.M."/>
            <person name="Chain P.S."/>
            <person name="Chertkov O."/>
            <person name="Coyne S.R."/>
            <person name="Daligault H.E."/>
            <person name="Davenport K.W."/>
            <person name="Erkkila T."/>
            <person name="Frey K.G."/>
            <person name="Gibbons H.S."/>
            <person name="Gu W."/>
            <person name="Jaissle J."/>
            <person name="Johnson S.L."/>
            <person name="Koroleva G.I."/>
            <person name="Ladner J.T."/>
            <person name="Lo C.-C."/>
            <person name="Minogue T.D."/>
            <person name="Munk C."/>
            <person name="Palacios G.F."/>
            <person name="Redden C.L."/>
            <person name="Rosenzweig C.N."/>
            <person name="Scholz M.B."/>
            <person name="Teshima H."/>
            <person name="Xu Y."/>
        </authorList>
    </citation>
    <scope>NUCLEOTIDE SEQUENCE [LARGE SCALE GENOMIC DNA]</scope>
    <source>
        <strain evidence="6 7">8244</strain>
    </source>
</reference>
<dbReference type="EMBL" id="JMQA01000041">
    <property type="protein sequence ID" value="KFM95860.1"/>
    <property type="molecule type" value="Genomic_DNA"/>
</dbReference>
<dbReference type="AlphaFoldDB" id="A0A090YUS3"/>
<dbReference type="GO" id="GO:0043565">
    <property type="term" value="F:sequence-specific DNA binding"/>
    <property type="evidence" value="ECO:0007669"/>
    <property type="project" value="InterPro"/>
</dbReference>
<keyword evidence="1" id="KW-0805">Transcription regulation</keyword>
<dbReference type="OrthoDB" id="5337216at2"/>
<dbReference type="InterPro" id="IPR018062">
    <property type="entry name" value="HTH_AraC-typ_CS"/>
</dbReference>
<keyword evidence="7" id="KW-1185">Reference proteome</keyword>
<keyword evidence="3" id="KW-0804">Transcription</keyword>
<dbReference type="PROSITE" id="PS00041">
    <property type="entry name" value="HTH_ARAC_FAMILY_1"/>
    <property type="match status" value="1"/>
</dbReference>
<dbReference type="InterPro" id="IPR009057">
    <property type="entry name" value="Homeodomain-like_sf"/>
</dbReference>
<proteinExistence type="predicted"/>
<dbReference type="InterPro" id="IPR020449">
    <property type="entry name" value="Tscrpt_reg_AraC-type_HTH"/>
</dbReference>
<dbReference type="GO" id="GO:0003700">
    <property type="term" value="F:DNA-binding transcription factor activity"/>
    <property type="evidence" value="ECO:0007669"/>
    <property type="project" value="InterPro"/>
</dbReference>
<comment type="caution">
    <text evidence="6">The sequence shown here is derived from an EMBL/GenBank/DDBJ whole genome shotgun (WGS) entry which is preliminary data.</text>
</comment>
<dbReference type="InterPro" id="IPR050908">
    <property type="entry name" value="SmbC-like"/>
</dbReference>
<dbReference type="InterPro" id="IPR010499">
    <property type="entry name" value="AraC_E-bd"/>
</dbReference>
<dbReference type="PRINTS" id="PR00032">
    <property type="entry name" value="HTHARAC"/>
</dbReference>